<dbReference type="SUPFAM" id="SSF56925">
    <property type="entry name" value="OMPA-like"/>
    <property type="match status" value="1"/>
</dbReference>
<evidence type="ECO:0008006" key="4">
    <source>
        <dbReference type="Google" id="ProtNLM"/>
    </source>
</evidence>
<evidence type="ECO:0000313" key="2">
    <source>
        <dbReference type="EMBL" id="SUB59842.1"/>
    </source>
</evidence>
<keyword evidence="3" id="KW-1185">Reference proteome</keyword>
<evidence type="ECO:0000313" key="3">
    <source>
        <dbReference type="Proteomes" id="UP000255417"/>
    </source>
</evidence>
<organism evidence="2 3">
    <name type="scientific">Phocoenobacter uteri</name>
    <dbReference type="NCBI Taxonomy" id="146806"/>
    <lineage>
        <taxon>Bacteria</taxon>
        <taxon>Pseudomonadati</taxon>
        <taxon>Pseudomonadota</taxon>
        <taxon>Gammaproteobacteria</taxon>
        <taxon>Pasteurellales</taxon>
        <taxon>Pasteurellaceae</taxon>
        <taxon>Phocoenobacter</taxon>
    </lineage>
</organism>
<dbReference type="InterPro" id="IPR011250">
    <property type="entry name" value="OMP/PagP_B-barrel"/>
</dbReference>
<feature type="chain" id="PRO_5016995686" description="Transferrin-binding protein B C-lobe/N-lobe beta barrel domain-containing protein" evidence="1">
    <location>
        <begin position="22"/>
        <end position="176"/>
    </location>
</feature>
<name>A0A379CBT2_9PAST</name>
<feature type="signal peptide" evidence="1">
    <location>
        <begin position="1"/>
        <end position="21"/>
    </location>
</feature>
<dbReference type="RefSeq" id="WP_115316291.1">
    <property type="nucleotide sequence ID" value="NZ_LWIF01000001.1"/>
</dbReference>
<sequence>MKKIILLSLLSLCLASCSSSGGSEGGGTVAGDLRSQVLKDVQNKYGSSIKILSDSSQNYYNYSLYGVIGNNKMVSYGFRTSKMDNEGIATYNGEFVKVSNGQKYPLRATADFGKAHIDMVYNNDKYMSGRISGNAFIFDQGNGTGFFYGPKAQEIGGYWTKKGVLLDSNYVFGGKR</sequence>
<dbReference type="Proteomes" id="UP000255417">
    <property type="component" value="Unassembled WGS sequence"/>
</dbReference>
<protein>
    <recommendedName>
        <fullName evidence="4">Transferrin-binding protein B C-lobe/N-lobe beta barrel domain-containing protein</fullName>
    </recommendedName>
</protein>
<dbReference type="OrthoDB" id="5673741at2"/>
<reference evidence="2 3" key="1">
    <citation type="submission" date="2018-06" db="EMBL/GenBank/DDBJ databases">
        <authorList>
            <consortium name="Pathogen Informatics"/>
            <person name="Doyle S."/>
        </authorList>
    </citation>
    <scope>NUCLEOTIDE SEQUENCE [LARGE SCALE GENOMIC DNA]</scope>
    <source>
        <strain evidence="2 3">NCTC12872</strain>
    </source>
</reference>
<dbReference type="AlphaFoldDB" id="A0A379CBT2"/>
<accession>A0A379CBT2</accession>
<keyword evidence="1" id="KW-0732">Signal</keyword>
<evidence type="ECO:0000256" key="1">
    <source>
        <dbReference type="SAM" id="SignalP"/>
    </source>
</evidence>
<dbReference type="EMBL" id="UGTA01000001">
    <property type="protein sequence ID" value="SUB59842.1"/>
    <property type="molecule type" value="Genomic_DNA"/>
</dbReference>
<gene>
    <name evidence="2" type="ORF">NCTC12872_01893</name>
</gene>
<dbReference type="Gene3D" id="2.40.160.90">
    <property type="match status" value="1"/>
</dbReference>
<proteinExistence type="predicted"/>